<feature type="region of interest" description="Disordered" evidence="1">
    <location>
        <begin position="37"/>
        <end position="101"/>
    </location>
</feature>
<evidence type="ECO:0000313" key="3">
    <source>
        <dbReference type="Proteomes" id="UP001500943"/>
    </source>
</evidence>
<gene>
    <name evidence="2" type="ORF">GCM10009655_20840</name>
</gene>
<keyword evidence="3" id="KW-1185">Reference proteome</keyword>
<proteinExistence type="predicted"/>
<accession>A0ABN1VVS7</accession>
<dbReference type="EMBL" id="BAAAKW010000034">
    <property type="protein sequence ID" value="GAA1221126.1"/>
    <property type="molecule type" value="Genomic_DNA"/>
</dbReference>
<dbReference type="Proteomes" id="UP001500943">
    <property type="component" value="Unassembled WGS sequence"/>
</dbReference>
<reference evidence="2 3" key="1">
    <citation type="journal article" date="2019" name="Int. J. Syst. Evol. Microbiol.">
        <title>The Global Catalogue of Microorganisms (GCM) 10K type strain sequencing project: providing services to taxonomists for standard genome sequencing and annotation.</title>
        <authorList>
            <consortium name="The Broad Institute Genomics Platform"/>
            <consortium name="The Broad Institute Genome Sequencing Center for Infectious Disease"/>
            <person name="Wu L."/>
            <person name="Ma J."/>
        </authorList>
    </citation>
    <scope>NUCLEOTIDE SEQUENCE [LARGE SCALE GENOMIC DNA]</scope>
    <source>
        <strain evidence="2 3">JCM 12762</strain>
    </source>
</reference>
<evidence type="ECO:0000256" key="1">
    <source>
        <dbReference type="SAM" id="MobiDB-lite"/>
    </source>
</evidence>
<sequence length="101" mass="11074">MGCESGDYEEGKVCEVGPVGRNDWMLKPTRNGAQLVGLSGTRPGPLLHNSIQVSKAGDEHEKTRVSDKPRTPYQRVPAQGSSPTRKLPSWPERSTRFNLAS</sequence>
<name>A0ABN1VVS7_9MICO</name>
<comment type="caution">
    <text evidence="2">The sequence shown here is derived from an EMBL/GenBank/DDBJ whole genome shotgun (WGS) entry which is preliminary data.</text>
</comment>
<evidence type="ECO:0000313" key="2">
    <source>
        <dbReference type="EMBL" id="GAA1221126.1"/>
    </source>
</evidence>
<feature type="compositionally biased region" description="Basic and acidic residues" evidence="1">
    <location>
        <begin position="56"/>
        <end position="70"/>
    </location>
</feature>
<organism evidence="2 3">
    <name type="scientific">Rhodoglobus aureus</name>
    <dbReference type="NCBI Taxonomy" id="191497"/>
    <lineage>
        <taxon>Bacteria</taxon>
        <taxon>Bacillati</taxon>
        <taxon>Actinomycetota</taxon>
        <taxon>Actinomycetes</taxon>
        <taxon>Micrococcales</taxon>
        <taxon>Microbacteriaceae</taxon>
        <taxon>Rhodoglobus</taxon>
    </lineage>
</organism>
<protein>
    <submittedName>
        <fullName evidence="2">Uncharacterized protein</fullName>
    </submittedName>
</protein>